<dbReference type="AlphaFoldDB" id="A0A9Q1EVH3"/>
<evidence type="ECO:0000256" key="1">
    <source>
        <dbReference type="SAM" id="MobiDB-lite"/>
    </source>
</evidence>
<dbReference type="EMBL" id="JAINUF010000012">
    <property type="protein sequence ID" value="KAJ8345847.1"/>
    <property type="molecule type" value="Genomic_DNA"/>
</dbReference>
<gene>
    <name evidence="2" type="ORF">SKAU_G00300400</name>
</gene>
<evidence type="ECO:0000313" key="3">
    <source>
        <dbReference type="Proteomes" id="UP001152622"/>
    </source>
</evidence>
<feature type="non-terminal residue" evidence="2">
    <location>
        <position position="111"/>
    </location>
</feature>
<accession>A0A9Q1EVH3</accession>
<feature type="compositionally biased region" description="Basic and acidic residues" evidence="1">
    <location>
        <begin position="86"/>
        <end position="97"/>
    </location>
</feature>
<reference evidence="2" key="1">
    <citation type="journal article" date="2023" name="Science">
        <title>Genome structures resolve the early diversification of teleost fishes.</title>
        <authorList>
            <person name="Parey E."/>
            <person name="Louis A."/>
            <person name="Montfort J."/>
            <person name="Bouchez O."/>
            <person name="Roques C."/>
            <person name="Iampietro C."/>
            <person name="Lluch J."/>
            <person name="Castinel A."/>
            <person name="Donnadieu C."/>
            <person name="Desvignes T."/>
            <person name="Floi Bucao C."/>
            <person name="Jouanno E."/>
            <person name="Wen M."/>
            <person name="Mejri S."/>
            <person name="Dirks R."/>
            <person name="Jansen H."/>
            <person name="Henkel C."/>
            <person name="Chen W.J."/>
            <person name="Zahm M."/>
            <person name="Cabau C."/>
            <person name="Klopp C."/>
            <person name="Thompson A.W."/>
            <person name="Robinson-Rechavi M."/>
            <person name="Braasch I."/>
            <person name="Lecointre G."/>
            <person name="Bobe J."/>
            <person name="Postlethwait J.H."/>
            <person name="Berthelot C."/>
            <person name="Roest Crollius H."/>
            <person name="Guiguen Y."/>
        </authorList>
    </citation>
    <scope>NUCLEOTIDE SEQUENCE</scope>
    <source>
        <strain evidence="2">WJC10195</strain>
    </source>
</reference>
<name>A0A9Q1EVH3_SYNKA</name>
<feature type="region of interest" description="Disordered" evidence="1">
    <location>
        <begin position="71"/>
        <end position="111"/>
    </location>
</feature>
<comment type="caution">
    <text evidence="2">The sequence shown here is derived from an EMBL/GenBank/DDBJ whole genome shotgun (WGS) entry which is preliminary data.</text>
</comment>
<proteinExistence type="predicted"/>
<sequence length="111" mass="12260">HHSCFLPFLCLEKKNKEIQILRGYIFFLLLQSEDQNGTLIHPALWLKTPVSWDTVIGRSIGSDVWYRMQQQQRAAGTEGGGAAEGGGRHGEDQDIHRSSPAGAVLSGTRSK</sequence>
<protein>
    <submittedName>
        <fullName evidence="2">Uncharacterized protein</fullName>
    </submittedName>
</protein>
<evidence type="ECO:0000313" key="2">
    <source>
        <dbReference type="EMBL" id="KAJ8345847.1"/>
    </source>
</evidence>
<keyword evidence="3" id="KW-1185">Reference proteome</keyword>
<organism evidence="2 3">
    <name type="scientific">Synaphobranchus kaupii</name>
    <name type="common">Kaup's arrowtooth eel</name>
    <dbReference type="NCBI Taxonomy" id="118154"/>
    <lineage>
        <taxon>Eukaryota</taxon>
        <taxon>Metazoa</taxon>
        <taxon>Chordata</taxon>
        <taxon>Craniata</taxon>
        <taxon>Vertebrata</taxon>
        <taxon>Euteleostomi</taxon>
        <taxon>Actinopterygii</taxon>
        <taxon>Neopterygii</taxon>
        <taxon>Teleostei</taxon>
        <taxon>Anguilliformes</taxon>
        <taxon>Synaphobranchidae</taxon>
        <taxon>Synaphobranchus</taxon>
    </lineage>
</organism>
<dbReference type="Proteomes" id="UP001152622">
    <property type="component" value="Chromosome 12"/>
</dbReference>